<sequence length="88" mass="10245">MIITSGMCRWVEQEADFRIKKNRDLVISNIDSRKYTSENNFKNWGINDKTYSCGHYDPNVCSRTNRTLPPRNPAARLLRGTHVAFLQL</sequence>
<gene>
    <name evidence="1" type="primary">Acey_s0035.g2976</name>
    <name evidence="1" type="ORF">Y032_0035g2976</name>
</gene>
<evidence type="ECO:0000313" key="2">
    <source>
        <dbReference type="Proteomes" id="UP000024635"/>
    </source>
</evidence>
<comment type="caution">
    <text evidence="1">The sequence shown here is derived from an EMBL/GenBank/DDBJ whole genome shotgun (WGS) entry which is preliminary data.</text>
</comment>
<dbReference type="Proteomes" id="UP000024635">
    <property type="component" value="Unassembled WGS sequence"/>
</dbReference>
<reference evidence="2" key="1">
    <citation type="journal article" date="2015" name="Nat. Genet.">
        <title>The genome and transcriptome of the zoonotic hookworm Ancylostoma ceylanicum identify infection-specific gene families.</title>
        <authorList>
            <person name="Schwarz E.M."/>
            <person name="Hu Y."/>
            <person name="Antoshechkin I."/>
            <person name="Miller M.M."/>
            <person name="Sternberg P.W."/>
            <person name="Aroian R.V."/>
        </authorList>
    </citation>
    <scope>NUCLEOTIDE SEQUENCE</scope>
    <source>
        <strain evidence="2">HY135</strain>
    </source>
</reference>
<organism evidence="1 2">
    <name type="scientific">Ancylostoma ceylanicum</name>
    <dbReference type="NCBI Taxonomy" id="53326"/>
    <lineage>
        <taxon>Eukaryota</taxon>
        <taxon>Metazoa</taxon>
        <taxon>Ecdysozoa</taxon>
        <taxon>Nematoda</taxon>
        <taxon>Chromadorea</taxon>
        <taxon>Rhabditida</taxon>
        <taxon>Rhabditina</taxon>
        <taxon>Rhabditomorpha</taxon>
        <taxon>Strongyloidea</taxon>
        <taxon>Ancylostomatidae</taxon>
        <taxon>Ancylostomatinae</taxon>
        <taxon>Ancylostoma</taxon>
    </lineage>
</organism>
<dbReference type="AlphaFoldDB" id="A0A016ULT7"/>
<accession>A0A016ULT7</accession>
<dbReference type="EMBL" id="JARK01001371">
    <property type="protein sequence ID" value="EYC15817.1"/>
    <property type="molecule type" value="Genomic_DNA"/>
</dbReference>
<evidence type="ECO:0000313" key="1">
    <source>
        <dbReference type="EMBL" id="EYC15817.1"/>
    </source>
</evidence>
<keyword evidence="2" id="KW-1185">Reference proteome</keyword>
<protein>
    <submittedName>
        <fullName evidence="1">Uncharacterized protein</fullName>
    </submittedName>
</protein>
<proteinExistence type="predicted"/>
<name>A0A016ULT7_9BILA</name>